<organism evidence="1 2">
    <name type="scientific">Planktothrix agardhii</name>
    <name type="common">Oscillatoria agardhii</name>
    <dbReference type="NCBI Taxonomy" id="1160"/>
    <lineage>
        <taxon>Bacteria</taxon>
        <taxon>Bacillati</taxon>
        <taxon>Cyanobacteriota</taxon>
        <taxon>Cyanophyceae</taxon>
        <taxon>Oscillatoriophycideae</taxon>
        <taxon>Oscillatoriales</taxon>
        <taxon>Microcoleaceae</taxon>
        <taxon>Planktothrix</taxon>
    </lineage>
</organism>
<gene>
    <name evidence="1" type="ORF">PANO66_01973</name>
</gene>
<reference evidence="1" key="1">
    <citation type="submission" date="2020-09" db="EMBL/GenBank/DDBJ databases">
        <authorList>
            <person name="Blom J."/>
        </authorList>
    </citation>
    <scope>NUCLEOTIDE SEQUENCE</scope>
    <source>
        <strain evidence="1">No.66</strain>
    </source>
</reference>
<protein>
    <submittedName>
        <fullName evidence="1">Uncharacterized protein</fullName>
    </submittedName>
</protein>
<accession>A0AAD1V4C3</accession>
<proteinExistence type="predicted"/>
<dbReference type="EMBL" id="LR882963">
    <property type="protein sequence ID" value="CAD5940948.1"/>
    <property type="molecule type" value="Genomic_DNA"/>
</dbReference>
<evidence type="ECO:0000313" key="1">
    <source>
        <dbReference type="EMBL" id="CAD5940948.1"/>
    </source>
</evidence>
<sequence length="45" mass="5200">MSLPAFTNVIKMMESLPIELQDINIKMRLCFRPFPDILGNLTGQY</sequence>
<dbReference type="Proteomes" id="UP001153761">
    <property type="component" value="Chromosome"/>
</dbReference>
<dbReference type="RefSeq" id="WP_254172392.1">
    <property type="nucleotide sequence ID" value="NZ_LR882969.1"/>
</dbReference>
<dbReference type="AlphaFoldDB" id="A0AAD1V4C3"/>
<name>A0AAD1V4C3_PLAAG</name>
<evidence type="ECO:0000313" key="2">
    <source>
        <dbReference type="Proteomes" id="UP001153761"/>
    </source>
</evidence>